<proteinExistence type="predicted"/>
<evidence type="ECO:0000313" key="1">
    <source>
        <dbReference type="EMBL" id="TKD10305.1"/>
    </source>
</evidence>
<sequence length="148" mass="16783">MSRYESRDVSFDVPRHWEDRTMVAFAATPRPGQSTAPNVVMTRDVLAPEETLASYADKQLTELGKRLEGFELVERKERTLGGQPGIELHFTWRAQAGELEQRLAMALGRRRTVFCFNATAAKVDADQMNPLFDRILSTVRFPRPGEEA</sequence>
<dbReference type="InterPro" id="IPR014894">
    <property type="entry name" value="DcrB/EagT6"/>
</dbReference>
<comment type="caution">
    <text evidence="1">The sequence shown here is derived from an EMBL/GenBank/DDBJ whole genome shotgun (WGS) entry which is preliminary data.</text>
</comment>
<reference evidence="1 2" key="1">
    <citation type="submission" date="2019-04" db="EMBL/GenBank/DDBJ databases">
        <authorList>
            <person name="Li Y."/>
            <person name="Wang J."/>
        </authorList>
    </citation>
    <scope>NUCLEOTIDE SEQUENCE [LARGE SCALE GENOMIC DNA]</scope>
    <source>
        <strain evidence="1 2">DSM 14668</strain>
    </source>
</reference>
<dbReference type="Gene3D" id="3.40.1000.10">
    <property type="entry name" value="Mog1/PsbP, alpha/beta/alpha sandwich"/>
    <property type="match status" value="1"/>
</dbReference>
<dbReference type="Proteomes" id="UP000309215">
    <property type="component" value="Unassembled WGS sequence"/>
</dbReference>
<dbReference type="EMBL" id="SSMQ01000006">
    <property type="protein sequence ID" value="TKD10305.1"/>
    <property type="molecule type" value="Genomic_DNA"/>
</dbReference>
<evidence type="ECO:0000313" key="2">
    <source>
        <dbReference type="Proteomes" id="UP000309215"/>
    </source>
</evidence>
<dbReference type="Pfam" id="PF08786">
    <property type="entry name" value="DcrB"/>
    <property type="match status" value="1"/>
</dbReference>
<dbReference type="RefSeq" id="WP_136928269.1">
    <property type="nucleotide sequence ID" value="NZ_SSMQ01000006.1"/>
</dbReference>
<organism evidence="1 2">
    <name type="scientific">Polyangium fumosum</name>
    <dbReference type="NCBI Taxonomy" id="889272"/>
    <lineage>
        <taxon>Bacteria</taxon>
        <taxon>Pseudomonadati</taxon>
        <taxon>Myxococcota</taxon>
        <taxon>Polyangia</taxon>
        <taxon>Polyangiales</taxon>
        <taxon>Polyangiaceae</taxon>
        <taxon>Polyangium</taxon>
    </lineage>
</organism>
<dbReference type="InterPro" id="IPR016123">
    <property type="entry name" value="Mog1/PsbP_a/b/a-sand"/>
</dbReference>
<protein>
    <submittedName>
        <fullName evidence="1">DUF1795 domain-containing protein</fullName>
    </submittedName>
</protein>
<dbReference type="SUPFAM" id="SSF55724">
    <property type="entry name" value="Mog1p/PsbP-like"/>
    <property type="match status" value="1"/>
</dbReference>
<gene>
    <name evidence="1" type="ORF">E8A74_07585</name>
</gene>
<dbReference type="OrthoDB" id="7567255at2"/>
<accession>A0A4U1JG78</accession>
<dbReference type="AlphaFoldDB" id="A0A4U1JG78"/>
<keyword evidence="2" id="KW-1185">Reference proteome</keyword>
<name>A0A4U1JG78_9BACT</name>